<dbReference type="EMBL" id="JAJISD010000001">
    <property type="protein sequence ID" value="MCC8427343.1"/>
    <property type="molecule type" value="Genomic_DNA"/>
</dbReference>
<evidence type="ECO:0000313" key="3">
    <source>
        <dbReference type="Proteomes" id="UP001198862"/>
    </source>
</evidence>
<feature type="signal peptide" evidence="1">
    <location>
        <begin position="1"/>
        <end position="25"/>
    </location>
</feature>
<evidence type="ECO:0000313" key="2">
    <source>
        <dbReference type="EMBL" id="MCC8427343.1"/>
    </source>
</evidence>
<organism evidence="2 3">
    <name type="scientific">Reyranella aquatilis</name>
    <dbReference type="NCBI Taxonomy" id="2035356"/>
    <lineage>
        <taxon>Bacteria</taxon>
        <taxon>Pseudomonadati</taxon>
        <taxon>Pseudomonadota</taxon>
        <taxon>Alphaproteobacteria</taxon>
        <taxon>Hyphomicrobiales</taxon>
        <taxon>Reyranellaceae</taxon>
        <taxon>Reyranella</taxon>
    </lineage>
</organism>
<keyword evidence="1" id="KW-0732">Signal</keyword>
<proteinExistence type="predicted"/>
<sequence length="121" mass="12771">MKATRTRLLQATLILFPLMLGGCEAASSLRAAGLSDPKLMKSINDAYEARDNCLTANIHLADSGNASAQSLAATAAASCQTQTDVLISLSNPYGDPRVTAAIQKDSNFRALRYVLKARGQG</sequence>
<name>A0ABS8KMQ8_9HYPH</name>
<comment type="caution">
    <text evidence="2">The sequence shown here is derived from an EMBL/GenBank/DDBJ whole genome shotgun (WGS) entry which is preliminary data.</text>
</comment>
<reference evidence="2 3" key="1">
    <citation type="submission" date="2021-11" db="EMBL/GenBank/DDBJ databases">
        <authorList>
            <person name="Lee D.-H."/>
            <person name="Kim S.-B."/>
        </authorList>
    </citation>
    <scope>NUCLEOTIDE SEQUENCE [LARGE SCALE GENOMIC DNA]</scope>
    <source>
        <strain evidence="2 3">KCTC 52223</strain>
    </source>
</reference>
<keyword evidence="3" id="KW-1185">Reference proteome</keyword>
<dbReference type="RefSeq" id="WP_230548585.1">
    <property type="nucleotide sequence ID" value="NZ_JAJISD010000001.1"/>
</dbReference>
<accession>A0ABS8KMQ8</accession>
<protein>
    <submittedName>
        <fullName evidence="2">Uncharacterized protein</fullName>
    </submittedName>
</protein>
<dbReference type="Proteomes" id="UP001198862">
    <property type="component" value="Unassembled WGS sequence"/>
</dbReference>
<dbReference type="PROSITE" id="PS51257">
    <property type="entry name" value="PROKAR_LIPOPROTEIN"/>
    <property type="match status" value="1"/>
</dbReference>
<feature type="chain" id="PRO_5046348292" evidence="1">
    <location>
        <begin position="26"/>
        <end position="121"/>
    </location>
</feature>
<evidence type="ECO:0000256" key="1">
    <source>
        <dbReference type="SAM" id="SignalP"/>
    </source>
</evidence>
<gene>
    <name evidence="2" type="ORF">LJ725_00055</name>
</gene>